<evidence type="ECO:0000256" key="1">
    <source>
        <dbReference type="SAM" id="Phobius"/>
    </source>
</evidence>
<accession>A0ABR3MEE4</accession>
<gene>
    <name evidence="2" type="ORF">QQF64_006049</name>
</gene>
<dbReference type="EMBL" id="JAYMGO010000013">
    <property type="protein sequence ID" value="KAL1263310.1"/>
    <property type="molecule type" value="Genomic_DNA"/>
</dbReference>
<keyword evidence="1" id="KW-0472">Membrane</keyword>
<evidence type="ECO:0000313" key="3">
    <source>
        <dbReference type="Proteomes" id="UP001558613"/>
    </source>
</evidence>
<organism evidence="2 3">
    <name type="scientific">Cirrhinus molitorella</name>
    <name type="common">mud carp</name>
    <dbReference type="NCBI Taxonomy" id="172907"/>
    <lineage>
        <taxon>Eukaryota</taxon>
        <taxon>Metazoa</taxon>
        <taxon>Chordata</taxon>
        <taxon>Craniata</taxon>
        <taxon>Vertebrata</taxon>
        <taxon>Euteleostomi</taxon>
        <taxon>Actinopterygii</taxon>
        <taxon>Neopterygii</taxon>
        <taxon>Teleostei</taxon>
        <taxon>Ostariophysi</taxon>
        <taxon>Cypriniformes</taxon>
        <taxon>Cyprinidae</taxon>
        <taxon>Labeoninae</taxon>
        <taxon>Labeonini</taxon>
        <taxon>Cirrhinus</taxon>
    </lineage>
</organism>
<keyword evidence="3" id="KW-1185">Reference proteome</keyword>
<protein>
    <submittedName>
        <fullName evidence="2">Uncharacterized protein</fullName>
    </submittedName>
</protein>
<name>A0ABR3MEE4_9TELE</name>
<keyword evidence="1" id="KW-0812">Transmembrane</keyword>
<comment type="caution">
    <text evidence="2">The sequence shown here is derived from an EMBL/GenBank/DDBJ whole genome shotgun (WGS) entry which is preliminary data.</text>
</comment>
<dbReference type="Proteomes" id="UP001558613">
    <property type="component" value="Unassembled WGS sequence"/>
</dbReference>
<evidence type="ECO:0000313" key="2">
    <source>
        <dbReference type="EMBL" id="KAL1263310.1"/>
    </source>
</evidence>
<feature type="transmembrane region" description="Helical" evidence="1">
    <location>
        <begin position="28"/>
        <end position="49"/>
    </location>
</feature>
<proteinExistence type="predicted"/>
<keyword evidence="1" id="KW-1133">Transmembrane helix</keyword>
<reference evidence="2 3" key="1">
    <citation type="submission" date="2023-09" db="EMBL/GenBank/DDBJ databases">
        <authorList>
            <person name="Wang M."/>
        </authorList>
    </citation>
    <scope>NUCLEOTIDE SEQUENCE [LARGE SCALE GENOMIC DNA]</scope>
    <source>
        <strain evidence="2">GT-2023</strain>
        <tissue evidence="2">Liver</tissue>
    </source>
</reference>
<sequence>MTHTVTSGSLHRGVFTLWGALSKSRGRGGWWVVVIVTFLLRSCLLRSFLPTRENLRSWKKLPSFLLVGNHDCDMTWAGGVGGYWGGEPWGKSWGPHGIVCFVWWYPKEASSTLEFAQRAFCGINSQTDSKAEKRDKLNAPVCTLLRKQLDFDLMG</sequence>